<dbReference type="SUPFAM" id="SSF69500">
    <property type="entry name" value="DTD-like"/>
    <property type="match status" value="1"/>
</dbReference>
<dbReference type="GO" id="GO:0000049">
    <property type="term" value="F:tRNA binding"/>
    <property type="evidence" value="ECO:0007669"/>
    <property type="project" value="UniProtKB-KW"/>
</dbReference>
<dbReference type="FunFam" id="3.50.80.10:FF:000001">
    <property type="entry name" value="D-aminoacyl-tRNA deacylase"/>
    <property type="match status" value="1"/>
</dbReference>
<gene>
    <name evidence="7" type="ORF">Cboi02_000280400</name>
</gene>
<evidence type="ECO:0000313" key="7">
    <source>
        <dbReference type="EMBL" id="GME70338.1"/>
    </source>
</evidence>
<evidence type="ECO:0000256" key="5">
    <source>
        <dbReference type="ARBA" id="ARBA00048018"/>
    </source>
</evidence>
<dbReference type="EMBL" id="BSXN01000883">
    <property type="protein sequence ID" value="GME70338.1"/>
    <property type="molecule type" value="Genomic_DNA"/>
</dbReference>
<comment type="subcellular location">
    <subcellularLocation>
        <location evidence="6">Cytoplasm</location>
    </subcellularLocation>
</comment>
<comment type="similarity">
    <text evidence="1 6">Belongs to the DTD family.</text>
</comment>
<dbReference type="PANTHER" id="PTHR10472">
    <property type="entry name" value="D-TYROSYL-TRNA TYR DEACYLASE"/>
    <property type="match status" value="1"/>
</dbReference>
<evidence type="ECO:0000256" key="4">
    <source>
        <dbReference type="ARBA" id="ARBA00047676"/>
    </source>
</evidence>
<keyword evidence="6" id="KW-0820">tRNA-binding</keyword>
<dbReference type="HAMAP" id="MF_00518">
    <property type="entry name" value="Deacylase_Dtd"/>
    <property type="match status" value="1"/>
</dbReference>
<protein>
    <recommendedName>
        <fullName evidence="3 6">D-aminoacyl-tRNA deacylase</fullName>
        <ecNumber evidence="2 6">3.1.1.96</ecNumber>
    </recommendedName>
</protein>
<evidence type="ECO:0000256" key="6">
    <source>
        <dbReference type="RuleBase" id="RU003470"/>
    </source>
</evidence>
<dbReference type="GO" id="GO:0005737">
    <property type="term" value="C:cytoplasm"/>
    <property type="evidence" value="ECO:0007669"/>
    <property type="project" value="UniProtKB-SubCell"/>
</dbReference>
<dbReference type="Proteomes" id="UP001165120">
    <property type="component" value="Unassembled WGS sequence"/>
</dbReference>
<sequence>MKVVIQKVASASVTVDSKIISSINKGLMLLVGISTEDTKDDVEKLANKVLKLKIFEEMNEKADTKTEWLGKPWQKSIIDIKGQILSVSQFTLYATVKKGTKPDFHKAQKGELAMELYHEFLNLLKNGIGEENVKDGKFGAMMDVALVNEGPVTIVYDTKDK</sequence>
<evidence type="ECO:0000256" key="2">
    <source>
        <dbReference type="ARBA" id="ARBA00013056"/>
    </source>
</evidence>
<name>A0A9W6WH19_CANBO</name>
<dbReference type="NCBIfam" id="TIGR00256">
    <property type="entry name" value="D-aminoacyl-tRNA deacylase"/>
    <property type="match status" value="1"/>
</dbReference>
<comment type="caution">
    <text evidence="7">The sequence shown here is derived from an EMBL/GenBank/DDBJ whole genome shotgun (WGS) entry which is preliminary data.</text>
</comment>
<dbReference type="InterPro" id="IPR003732">
    <property type="entry name" value="Daa-tRNA_deacyls_DTD"/>
</dbReference>
<organism evidence="7 8">
    <name type="scientific">Candida boidinii</name>
    <name type="common">Yeast</name>
    <dbReference type="NCBI Taxonomy" id="5477"/>
    <lineage>
        <taxon>Eukaryota</taxon>
        <taxon>Fungi</taxon>
        <taxon>Dikarya</taxon>
        <taxon>Ascomycota</taxon>
        <taxon>Saccharomycotina</taxon>
        <taxon>Pichiomycetes</taxon>
        <taxon>Pichiales</taxon>
        <taxon>Pichiaceae</taxon>
        <taxon>Ogataea</taxon>
        <taxon>Ogataea/Candida clade</taxon>
    </lineage>
</organism>
<comment type="catalytic activity">
    <reaction evidence="5">
        <text>a D-aminoacyl-tRNA + H2O = a tRNA + a D-alpha-amino acid + H(+)</text>
        <dbReference type="Rhea" id="RHEA:13953"/>
        <dbReference type="Rhea" id="RHEA-COMP:10123"/>
        <dbReference type="Rhea" id="RHEA-COMP:10124"/>
        <dbReference type="ChEBI" id="CHEBI:15377"/>
        <dbReference type="ChEBI" id="CHEBI:15378"/>
        <dbReference type="ChEBI" id="CHEBI:59871"/>
        <dbReference type="ChEBI" id="CHEBI:78442"/>
        <dbReference type="ChEBI" id="CHEBI:79333"/>
        <dbReference type="EC" id="3.1.1.96"/>
    </reaction>
</comment>
<accession>A0A9W6WH19</accession>
<dbReference type="GO" id="GO:0051500">
    <property type="term" value="F:D-tyrosyl-tRNA(Tyr) deacylase activity"/>
    <property type="evidence" value="ECO:0007669"/>
    <property type="project" value="TreeGrafter"/>
</dbReference>
<dbReference type="InterPro" id="IPR023509">
    <property type="entry name" value="DTD-like_sf"/>
</dbReference>
<keyword evidence="6" id="KW-0378">Hydrolase</keyword>
<keyword evidence="6" id="KW-0963">Cytoplasm</keyword>
<reference evidence="7" key="1">
    <citation type="submission" date="2023-04" db="EMBL/GenBank/DDBJ databases">
        <title>Candida boidinii NBRC 10035.</title>
        <authorList>
            <person name="Ichikawa N."/>
            <person name="Sato H."/>
            <person name="Tonouchi N."/>
        </authorList>
    </citation>
    <scope>NUCLEOTIDE SEQUENCE</scope>
    <source>
        <strain evidence="7">NBRC 10035</strain>
    </source>
</reference>
<keyword evidence="8" id="KW-1185">Reference proteome</keyword>
<dbReference type="Pfam" id="PF02580">
    <property type="entry name" value="Tyr_Deacylase"/>
    <property type="match status" value="1"/>
</dbReference>
<keyword evidence="6" id="KW-0694">RNA-binding</keyword>
<dbReference type="PANTHER" id="PTHR10472:SF5">
    <property type="entry name" value="D-AMINOACYL-TRNA DEACYLASE 1"/>
    <property type="match status" value="1"/>
</dbReference>
<evidence type="ECO:0000256" key="1">
    <source>
        <dbReference type="ARBA" id="ARBA00009673"/>
    </source>
</evidence>
<comment type="catalytic activity">
    <reaction evidence="4">
        <text>glycyl-tRNA(Ala) + H2O = tRNA(Ala) + glycine + H(+)</text>
        <dbReference type="Rhea" id="RHEA:53744"/>
        <dbReference type="Rhea" id="RHEA-COMP:9657"/>
        <dbReference type="Rhea" id="RHEA-COMP:13640"/>
        <dbReference type="ChEBI" id="CHEBI:15377"/>
        <dbReference type="ChEBI" id="CHEBI:15378"/>
        <dbReference type="ChEBI" id="CHEBI:57305"/>
        <dbReference type="ChEBI" id="CHEBI:78442"/>
        <dbReference type="ChEBI" id="CHEBI:78522"/>
        <dbReference type="EC" id="3.1.1.96"/>
    </reaction>
</comment>
<proteinExistence type="inferred from homology"/>
<evidence type="ECO:0000256" key="3">
    <source>
        <dbReference type="ARBA" id="ARBA00020007"/>
    </source>
</evidence>
<dbReference type="Gene3D" id="3.50.80.10">
    <property type="entry name" value="D-tyrosyl-tRNA(Tyr) deacylase"/>
    <property type="match status" value="1"/>
</dbReference>
<evidence type="ECO:0000313" key="8">
    <source>
        <dbReference type="Proteomes" id="UP001165120"/>
    </source>
</evidence>
<dbReference type="EC" id="3.1.1.96" evidence="2 6"/>
<dbReference type="AlphaFoldDB" id="A0A9W6WH19"/>
<dbReference type="OrthoDB" id="275783at2759"/>